<name>A0A6M3LNE0_9ZZZZ</name>
<dbReference type="AlphaFoldDB" id="A0A6M3LNE0"/>
<protein>
    <submittedName>
        <fullName evidence="1">Uncharacterized protein</fullName>
    </submittedName>
</protein>
<dbReference type="EMBL" id="MT143440">
    <property type="protein sequence ID" value="QJA96857.1"/>
    <property type="molecule type" value="Genomic_DNA"/>
</dbReference>
<organism evidence="1">
    <name type="scientific">viral metagenome</name>
    <dbReference type="NCBI Taxonomy" id="1070528"/>
    <lineage>
        <taxon>unclassified sequences</taxon>
        <taxon>metagenomes</taxon>
        <taxon>organismal metagenomes</taxon>
    </lineage>
</organism>
<reference evidence="1" key="1">
    <citation type="submission" date="2020-03" db="EMBL/GenBank/DDBJ databases">
        <title>The deep terrestrial virosphere.</title>
        <authorList>
            <person name="Holmfeldt K."/>
            <person name="Nilsson E."/>
            <person name="Simone D."/>
            <person name="Lopez-Fernandez M."/>
            <person name="Wu X."/>
            <person name="de Brujin I."/>
            <person name="Lundin D."/>
            <person name="Andersson A."/>
            <person name="Bertilsson S."/>
            <person name="Dopson M."/>
        </authorList>
    </citation>
    <scope>NUCLEOTIDE SEQUENCE</scope>
    <source>
        <strain evidence="1">MM415B07220</strain>
    </source>
</reference>
<evidence type="ECO:0000313" key="1">
    <source>
        <dbReference type="EMBL" id="QJA96857.1"/>
    </source>
</evidence>
<sequence length="105" mass="11608">MFNHNHNNHGASNIIPKTPEKCPICGEKQSSDACIFGRHHDYILELKAAGGTKADMILIRGWYCSIGRKKGVHGTVIAYMLNGVRVETVSHDHAYILFDGDKISS</sequence>
<gene>
    <name evidence="1" type="ORF">MM415B07220_0006</name>
</gene>
<accession>A0A6M3LNE0</accession>
<proteinExistence type="predicted"/>